<evidence type="ECO:0000256" key="5">
    <source>
        <dbReference type="ARBA" id="ARBA00023209"/>
    </source>
</evidence>
<comment type="subcellular location">
    <subcellularLocation>
        <location evidence="7">Mitochondrion</location>
    </subcellularLocation>
</comment>
<dbReference type="GO" id="GO:0008444">
    <property type="term" value="F:CDP-diacylglycerol-glycerol-3-phosphate 3-phosphatidyltransferase activity"/>
    <property type="evidence" value="ECO:0007669"/>
    <property type="project" value="UniProtKB-EC"/>
</dbReference>
<keyword evidence="7" id="KW-0547">Nucleotide-binding</keyword>
<keyword evidence="7" id="KW-0067">ATP-binding</keyword>
<comment type="catalytic activity">
    <reaction evidence="7">
        <text>a CDP-1,2-diacyl-sn-glycerol + sn-glycerol 3-phosphate = a 1,2-diacyl-sn-glycero-3-phospho-(1'-sn-glycero-3'-phosphate) + CMP + H(+)</text>
        <dbReference type="Rhea" id="RHEA:12593"/>
        <dbReference type="ChEBI" id="CHEBI:15378"/>
        <dbReference type="ChEBI" id="CHEBI:57597"/>
        <dbReference type="ChEBI" id="CHEBI:58332"/>
        <dbReference type="ChEBI" id="CHEBI:60110"/>
        <dbReference type="ChEBI" id="CHEBI:60377"/>
        <dbReference type="EC" id="2.7.8.5"/>
    </reaction>
</comment>
<reference evidence="8 9" key="1">
    <citation type="journal article" date="2011" name="PLoS Pathog.">
        <title>Endophytic Life Strategies Decoded by Genome and Transcriptome Analyses of the Mutualistic Root Symbiont Piriformospora indica.</title>
        <authorList>
            <person name="Zuccaro A."/>
            <person name="Lahrmann U."/>
            <person name="Guldener U."/>
            <person name="Langen G."/>
            <person name="Pfiffi S."/>
            <person name="Biedenkopf D."/>
            <person name="Wong P."/>
            <person name="Samans B."/>
            <person name="Grimm C."/>
            <person name="Basiewicz M."/>
            <person name="Murat C."/>
            <person name="Martin F."/>
            <person name="Kogel K.H."/>
        </authorList>
    </citation>
    <scope>NUCLEOTIDE SEQUENCE [LARGE SCALE GENOMIC DNA]</scope>
    <source>
        <strain evidence="8 9">DSM 11827</strain>
    </source>
</reference>
<organism evidence="8 9">
    <name type="scientific">Serendipita indica (strain DSM 11827)</name>
    <name type="common">Root endophyte fungus</name>
    <name type="synonym">Piriformospora indica</name>
    <dbReference type="NCBI Taxonomy" id="1109443"/>
    <lineage>
        <taxon>Eukaryota</taxon>
        <taxon>Fungi</taxon>
        <taxon>Dikarya</taxon>
        <taxon>Basidiomycota</taxon>
        <taxon>Agaricomycotina</taxon>
        <taxon>Agaricomycetes</taxon>
        <taxon>Sebacinales</taxon>
        <taxon>Serendipitaceae</taxon>
        <taxon>Serendipita</taxon>
    </lineage>
</organism>
<sequence length="476" mass="54783">MSRLVRVGHVLKPPQLLSLRASSTISNALRQIQTQQPSLAVDSSQVKILNLPQEFYSTLLERIKNAKSRIFLSSLYVGHDEHELLHALEDALKTKPNLQVHLQLDYFRSTRPGADSTALALLPLVKAYSDRIHVNLYRSPTLKGLTARIVPRRFDEGWGTWHAKVYGTDNDIIISGQSQPQSEHFVNRQDRYIAFTEHKGLADYCAEFLDIFSRHSFSLQPSRSKPYALEWRSKDGEYQTFVPRLRQELESFQHRHRAREPSKQSDVQLIPMIQSGPLDIREEERALSNLLYTFSRSHQSHVDLTSGYFALYEPYRLLVYNSQCRWKILAASPKANGFYGSKGISGRIPDGYTILEREFWKGVKLSRKADQVDLREWEKAGWTYHAKGIWLRPKSDEHPTTTVFGSTNLNSRSANLDTELSFIMHTQSESLRARLHDEANRIWANASTAGEETWSQPSRKPTFTTEMIVRLVRDML</sequence>
<evidence type="ECO:0000256" key="6">
    <source>
        <dbReference type="ARBA" id="ARBA00023264"/>
    </source>
</evidence>
<dbReference type="FunCoup" id="G4T6W3">
    <property type="interactions" value="559"/>
</dbReference>
<accession>G4T6W3</accession>
<dbReference type="eggNOG" id="KOG3964">
    <property type="taxonomic scope" value="Eukaryota"/>
</dbReference>
<dbReference type="GO" id="GO:0005524">
    <property type="term" value="F:ATP binding"/>
    <property type="evidence" value="ECO:0007669"/>
    <property type="project" value="UniProtKB-KW"/>
</dbReference>
<comment type="caution">
    <text evidence="8">The sequence shown here is derived from an EMBL/GenBank/DDBJ whole genome shotgun (WGS) entry which is preliminary data.</text>
</comment>
<dbReference type="CDD" id="cd09137">
    <property type="entry name" value="PLDc_PGS1_euk_2"/>
    <property type="match status" value="1"/>
</dbReference>
<protein>
    <recommendedName>
        <fullName evidence="7">CDP-diacylglycerol--glycerol-3-phosphate 3-phosphatidyltransferase</fullName>
        <ecNumber evidence="7">2.7.8.5</ecNumber>
    </recommendedName>
</protein>
<keyword evidence="7" id="KW-0496">Mitochondrion</keyword>
<keyword evidence="1 7" id="KW-0444">Lipid biosynthesis</keyword>
<evidence type="ECO:0000313" key="9">
    <source>
        <dbReference type="Proteomes" id="UP000007148"/>
    </source>
</evidence>
<dbReference type="OMA" id="HKCLAQC"/>
<keyword evidence="5 7" id="KW-0594">Phospholipid biosynthesis</keyword>
<comment type="similarity">
    <text evidence="7">Belongs to the CDP-alcohol phosphatidyltransferase class-II family.</text>
</comment>
<name>G4T6W3_SERID</name>
<evidence type="ECO:0000256" key="3">
    <source>
        <dbReference type="ARBA" id="ARBA00022737"/>
    </source>
</evidence>
<dbReference type="SUPFAM" id="SSF56024">
    <property type="entry name" value="Phospholipase D/nuclease"/>
    <property type="match status" value="2"/>
</dbReference>
<dbReference type="GO" id="GO:0032049">
    <property type="term" value="P:cardiolipin biosynthetic process"/>
    <property type="evidence" value="ECO:0007669"/>
    <property type="project" value="InterPro"/>
</dbReference>
<dbReference type="InParanoid" id="G4T6W3"/>
<dbReference type="Proteomes" id="UP000007148">
    <property type="component" value="Unassembled WGS sequence"/>
</dbReference>
<proteinExistence type="inferred from homology"/>
<comment type="function">
    <text evidence="7">Functions in the biosynthesis of the anionic phospholipids phosphatidylglycerol and cardiolipin.</text>
</comment>
<dbReference type="OrthoDB" id="10250191at2759"/>
<dbReference type="EC" id="2.7.8.5" evidence="7"/>
<dbReference type="EMBL" id="CAFZ01000009">
    <property type="protein sequence ID" value="CCA67064.1"/>
    <property type="molecule type" value="Genomic_DNA"/>
</dbReference>
<keyword evidence="6 7" id="KW-1208">Phospholipid metabolism</keyword>
<keyword evidence="9" id="KW-1185">Reference proteome</keyword>
<keyword evidence="2 7" id="KW-0808">Transferase</keyword>
<dbReference type="HOGENOM" id="CLU_030471_1_0_1"/>
<dbReference type="PANTHER" id="PTHR12586">
    <property type="entry name" value="CDP-DIACYLGLYCEROL--SERINE O-PHOSPHATIDYLTRANSFERASE"/>
    <property type="match status" value="1"/>
</dbReference>
<dbReference type="InterPro" id="IPR016270">
    <property type="entry name" value="PGS1"/>
</dbReference>
<comment type="pathway">
    <text evidence="7">Phospholipid metabolism; phosphatidylglycerol biosynthesis; phosphatidylglycerol from CDP-diacylglycerol: step 1/2.</text>
</comment>
<dbReference type="AlphaFoldDB" id="G4T6W3"/>
<evidence type="ECO:0000256" key="4">
    <source>
        <dbReference type="ARBA" id="ARBA00023098"/>
    </source>
</evidence>
<evidence type="ECO:0000256" key="7">
    <source>
        <dbReference type="RuleBase" id="RU365024"/>
    </source>
</evidence>
<dbReference type="PANTHER" id="PTHR12586:SF1">
    <property type="entry name" value="CDP-DIACYLGLYCEROL--GLYCEROL-3-PHOSPHATE 3-PHOSPHATIDYLTRANSFERASE, MITOCHONDRIAL"/>
    <property type="match status" value="1"/>
</dbReference>
<evidence type="ECO:0000313" key="8">
    <source>
        <dbReference type="EMBL" id="CCA67064.1"/>
    </source>
</evidence>
<dbReference type="GO" id="GO:0005739">
    <property type="term" value="C:mitochondrion"/>
    <property type="evidence" value="ECO:0007669"/>
    <property type="project" value="UniProtKB-SubCell"/>
</dbReference>
<dbReference type="Gene3D" id="3.30.870.10">
    <property type="entry name" value="Endonuclease Chain A"/>
    <property type="match status" value="2"/>
</dbReference>
<gene>
    <name evidence="8" type="ORF">PIIN_00901</name>
</gene>
<evidence type="ECO:0000256" key="2">
    <source>
        <dbReference type="ARBA" id="ARBA00022679"/>
    </source>
</evidence>
<dbReference type="PIRSF" id="PIRSF000850">
    <property type="entry name" value="Phospholipase_D_PSS"/>
    <property type="match status" value="1"/>
</dbReference>
<dbReference type="STRING" id="1109443.G4T6W3"/>
<keyword evidence="4 7" id="KW-0443">Lipid metabolism</keyword>
<dbReference type="CDD" id="cd09135">
    <property type="entry name" value="PLDc_PGS1_euk_1"/>
    <property type="match status" value="1"/>
</dbReference>
<dbReference type="UniPathway" id="UPA00084">
    <property type="reaction ID" value="UER00503"/>
</dbReference>
<keyword evidence="3" id="KW-0677">Repeat</keyword>
<evidence type="ECO:0000256" key="1">
    <source>
        <dbReference type="ARBA" id="ARBA00022516"/>
    </source>
</evidence>